<keyword evidence="2" id="KW-0611">Plant defense</keyword>
<organism evidence="4 5">
    <name type="scientific">Populus trichocarpa</name>
    <name type="common">Western balsam poplar</name>
    <name type="synonym">Populus balsamifera subsp. trichocarpa</name>
    <dbReference type="NCBI Taxonomy" id="3694"/>
    <lineage>
        <taxon>Eukaryota</taxon>
        <taxon>Viridiplantae</taxon>
        <taxon>Streptophyta</taxon>
        <taxon>Embryophyta</taxon>
        <taxon>Tracheophyta</taxon>
        <taxon>Spermatophyta</taxon>
        <taxon>Magnoliopsida</taxon>
        <taxon>eudicotyledons</taxon>
        <taxon>Gunneridae</taxon>
        <taxon>Pentapetalae</taxon>
        <taxon>rosids</taxon>
        <taxon>fabids</taxon>
        <taxon>Malpighiales</taxon>
        <taxon>Salicaceae</taxon>
        <taxon>Saliceae</taxon>
        <taxon>Populus</taxon>
    </lineage>
</organism>
<dbReference type="AlphaFoldDB" id="A0A3N7F8M2"/>
<dbReference type="GO" id="GO:0006952">
    <property type="term" value="P:defense response"/>
    <property type="evidence" value="ECO:0007669"/>
    <property type="project" value="UniProtKB-KW"/>
</dbReference>
<evidence type="ECO:0000313" key="5">
    <source>
        <dbReference type="Proteomes" id="UP000006729"/>
    </source>
</evidence>
<dbReference type="InterPro" id="IPR044974">
    <property type="entry name" value="Disease_R_plants"/>
</dbReference>
<dbReference type="InterPro" id="IPR036388">
    <property type="entry name" value="WH-like_DNA-bd_sf"/>
</dbReference>
<name>A0A3N7F8M2_POPTR</name>
<evidence type="ECO:0000256" key="1">
    <source>
        <dbReference type="ARBA" id="ARBA00022737"/>
    </source>
</evidence>
<dbReference type="Gene3D" id="1.10.10.10">
    <property type="entry name" value="Winged helix-like DNA-binding domain superfamily/Winged helix DNA-binding domain"/>
    <property type="match status" value="1"/>
</dbReference>
<dbReference type="PROSITE" id="PS51450">
    <property type="entry name" value="LRR"/>
    <property type="match status" value="1"/>
</dbReference>
<dbReference type="STRING" id="3694.A0A3N7F8M2"/>
<evidence type="ECO:0000313" key="4">
    <source>
        <dbReference type="EMBL" id="RQO92282.1"/>
    </source>
</evidence>
<reference evidence="4 5" key="1">
    <citation type="journal article" date="2006" name="Science">
        <title>The genome of black cottonwood, Populus trichocarpa (Torr. &amp; Gray).</title>
        <authorList>
            <person name="Tuskan G.A."/>
            <person name="Difazio S."/>
            <person name="Jansson S."/>
            <person name="Bohlmann J."/>
            <person name="Grigoriev I."/>
            <person name="Hellsten U."/>
            <person name="Putnam N."/>
            <person name="Ralph S."/>
            <person name="Rombauts S."/>
            <person name="Salamov A."/>
            <person name="Schein J."/>
            <person name="Sterck L."/>
            <person name="Aerts A."/>
            <person name="Bhalerao R.R."/>
            <person name="Bhalerao R.P."/>
            <person name="Blaudez D."/>
            <person name="Boerjan W."/>
            <person name="Brun A."/>
            <person name="Brunner A."/>
            <person name="Busov V."/>
            <person name="Campbell M."/>
            <person name="Carlson J."/>
            <person name="Chalot M."/>
            <person name="Chapman J."/>
            <person name="Chen G.L."/>
            <person name="Cooper D."/>
            <person name="Coutinho P.M."/>
            <person name="Couturier J."/>
            <person name="Covert S."/>
            <person name="Cronk Q."/>
            <person name="Cunningham R."/>
            <person name="Davis J."/>
            <person name="Degroeve S."/>
            <person name="Dejardin A."/>
            <person name="Depamphilis C."/>
            <person name="Detter J."/>
            <person name="Dirks B."/>
            <person name="Dubchak I."/>
            <person name="Duplessis S."/>
            <person name="Ehlting J."/>
            <person name="Ellis B."/>
            <person name="Gendler K."/>
            <person name="Goodstein D."/>
            <person name="Gribskov M."/>
            <person name="Grimwood J."/>
            <person name="Groover A."/>
            <person name="Gunter L."/>
            <person name="Hamberger B."/>
            <person name="Heinze B."/>
            <person name="Helariutta Y."/>
            <person name="Henrissat B."/>
            <person name="Holligan D."/>
            <person name="Holt R."/>
            <person name="Huang W."/>
            <person name="Islam-Faridi N."/>
            <person name="Jones S."/>
            <person name="Jones-Rhoades M."/>
            <person name="Jorgensen R."/>
            <person name="Joshi C."/>
            <person name="Kangasjarvi J."/>
            <person name="Karlsson J."/>
            <person name="Kelleher C."/>
            <person name="Kirkpatrick R."/>
            <person name="Kirst M."/>
            <person name="Kohler A."/>
            <person name="Kalluri U."/>
            <person name="Larimer F."/>
            <person name="Leebens-Mack J."/>
            <person name="Leple J.C."/>
            <person name="Locascio P."/>
            <person name="Lou Y."/>
            <person name="Lucas S."/>
            <person name="Martin F."/>
            <person name="Montanini B."/>
            <person name="Napoli C."/>
            <person name="Nelson D.R."/>
            <person name="Nelson C."/>
            <person name="Nieminen K."/>
            <person name="Nilsson O."/>
            <person name="Pereda V."/>
            <person name="Peter G."/>
            <person name="Philippe R."/>
            <person name="Pilate G."/>
            <person name="Poliakov A."/>
            <person name="Razumovskaya J."/>
            <person name="Richardson P."/>
            <person name="Rinaldi C."/>
            <person name="Ritland K."/>
            <person name="Rouze P."/>
            <person name="Ryaboy D."/>
            <person name="Schmutz J."/>
            <person name="Schrader J."/>
            <person name="Segerman B."/>
            <person name="Shin H."/>
            <person name="Siddiqui A."/>
            <person name="Sterky F."/>
            <person name="Terry A."/>
            <person name="Tsai C.J."/>
            <person name="Uberbacher E."/>
            <person name="Unneberg P."/>
            <person name="Vahala J."/>
            <person name="Wall K."/>
            <person name="Wessler S."/>
            <person name="Yang G."/>
            <person name="Yin T."/>
            <person name="Douglas C."/>
            <person name="Marra M."/>
            <person name="Sandberg G."/>
            <person name="Van de Peer Y."/>
            <person name="Rokhsar D."/>
        </authorList>
    </citation>
    <scope>NUCLEOTIDE SEQUENCE [LARGE SCALE GENOMIC DNA]</scope>
    <source>
        <strain evidence="5">cv. Nisqually</strain>
    </source>
</reference>
<keyword evidence="1" id="KW-0677">Repeat</keyword>
<feature type="domain" description="Disease resistance protein winged helix" evidence="3">
    <location>
        <begin position="50"/>
        <end position="123"/>
    </location>
</feature>
<gene>
    <name evidence="4" type="ORF">POPTR_006G273966</name>
</gene>
<dbReference type="PANTHER" id="PTHR23155">
    <property type="entry name" value="DISEASE RESISTANCE PROTEIN RP"/>
    <property type="match status" value="1"/>
</dbReference>
<keyword evidence="5" id="KW-1185">Reference proteome</keyword>
<dbReference type="InterPro" id="IPR032675">
    <property type="entry name" value="LRR_dom_sf"/>
</dbReference>
<dbReference type="InParanoid" id="A0A3N7F8M2"/>
<sequence length="255" mass="29349">MSLKDRAKWLPFIKQELPNRVKDDNIIHTLKLSYDPLPSHMKHCFAYCSLFPKGHSIDVKSLIQLWIAQGFISSSNSGGGSLEIDGLSCFESLQWRSFFHEVEKDDLGNIESCKMHDFMHDLATHVAGFQSIKVERLGNRISELTRHVSFDTELDLSLPSAQRLRTLVLLQGGKWDEGSWESICREFRCLRVLVLSDFVMKEVSPLIQKLKHLKYLDLSNNEMEALSNSVTSLVNLQVLKLNDCNNLKVWWLDWV</sequence>
<dbReference type="InterPro" id="IPR001611">
    <property type="entry name" value="Leu-rich_rpt"/>
</dbReference>
<accession>A0A3N7F8M2</accession>
<protein>
    <recommendedName>
        <fullName evidence="3">Disease resistance protein winged helix domain-containing protein</fullName>
    </recommendedName>
</protein>
<dbReference type="PANTHER" id="PTHR23155:SF1211">
    <property type="entry name" value="OS09G0313500 PROTEIN"/>
    <property type="match status" value="1"/>
</dbReference>
<proteinExistence type="predicted"/>
<dbReference type="Pfam" id="PF23559">
    <property type="entry name" value="WHD_DRP"/>
    <property type="match status" value="1"/>
</dbReference>
<dbReference type="Proteomes" id="UP000006729">
    <property type="component" value="Chromosome 6"/>
</dbReference>
<dbReference type="EMBL" id="CM009295">
    <property type="protein sequence ID" value="RQO92282.1"/>
    <property type="molecule type" value="Genomic_DNA"/>
</dbReference>
<evidence type="ECO:0000259" key="3">
    <source>
        <dbReference type="Pfam" id="PF23559"/>
    </source>
</evidence>
<evidence type="ECO:0000256" key="2">
    <source>
        <dbReference type="ARBA" id="ARBA00022821"/>
    </source>
</evidence>
<dbReference type="Gene3D" id="3.80.10.10">
    <property type="entry name" value="Ribonuclease Inhibitor"/>
    <property type="match status" value="1"/>
</dbReference>
<dbReference type="FunFam" id="1.10.10.10:FF:000322">
    <property type="entry name" value="Probable disease resistance protein At1g63360"/>
    <property type="match status" value="1"/>
</dbReference>
<dbReference type="InterPro" id="IPR058922">
    <property type="entry name" value="WHD_DRP"/>
</dbReference>
<dbReference type="SUPFAM" id="SSF52058">
    <property type="entry name" value="L domain-like"/>
    <property type="match status" value="1"/>
</dbReference>